<dbReference type="InterPro" id="IPR046350">
    <property type="entry name" value="Cystatin_sf"/>
</dbReference>
<dbReference type="Pfam" id="PF17881">
    <property type="entry name" value="TseB"/>
    <property type="match status" value="1"/>
</dbReference>
<dbReference type="EMBL" id="FXAZ01000001">
    <property type="protein sequence ID" value="SMG26261.1"/>
    <property type="molecule type" value="Genomic_DNA"/>
</dbReference>
<feature type="domain" description="Cell wall elongation regulator TseB-like" evidence="2">
    <location>
        <begin position="49"/>
        <end position="92"/>
    </location>
</feature>
<name>A0A1X7JE73_9BACL</name>
<evidence type="ECO:0000313" key="3">
    <source>
        <dbReference type="EMBL" id="SMG26261.1"/>
    </source>
</evidence>
<dbReference type="Proteomes" id="UP000193834">
    <property type="component" value="Unassembled WGS sequence"/>
</dbReference>
<keyword evidence="4" id="KW-1185">Reference proteome</keyword>
<dbReference type="STRING" id="1852522.SAMN06295960_1496"/>
<dbReference type="Gene3D" id="3.10.450.40">
    <property type="match status" value="1"/>
</dbReference>
<dbReference type="InterPro" id="IPR041401">
    <property type="entry name" value="TseB-like_dom"/>
</dbReference>
<evidence type="ECO:0000256" key="1">
    <source>
        <dbReference type="SAM" id="Phobius"/>
    </source>
</evidence>
<keyword evidence="1" id="KW-1133">Transmembrane helix</keyword>
<reference evidence="3 4" key="1">
    <citation type="submission" date="2017-04" db="EMBL/GenBank/DDBJ databases">
        <authorList>
            <person name="Afonso C.L."/>
            <person name="Miller P.J."/>
            <person name="Scott M.A."/>
            <person name="Spackman E."/>
            <person name="Goraichik I."/>
            <person name="Dimitrov K.M."/>
            <person name="Suarez D.L."/>
            <person name="Swayne D.E."/>
        </authorList>
    </citation>
    <scope>NUCLEOTIDE SEQUENCE [LARGE SCALE GENOMIC DNA]</scope>
    <source>
        <strain evidence="3 4">11</strain>
    </source>
</reference>
<dbReference type="RefSeq" id="WP_085493634.1">
    <property type="nucleotide sequence ID" value="NZ_FXAZ01000001.1"/>
</dbReference>
<accession>A0A1X7JE73</accession>
<feature type="transmembrane region" description="Helical" evidence="1">
    <location>
        <begin position="16"/>
        <end position="37"/>
    </location>
</feature>
<dbReference type="SUPFAM" id="SSF54403">
    <property type="entry name" value="Cystatin/monellin"/>
    <property type="match status" value="1"/>
</dbReference>
<evidence type="ECO:0000313" key="4">
    <source>
        <dbReference type="Proteomes" id="UP000193834"/>
    </source>
</evidence>
<dbReference type="AlphaFoldDB" id="A0A1X7JE73"/>
<keyword evidence="1" id="KW-0472">Membrane</keyword>
<evidence type="ECO:0000259" key="2">
    <source>
        <dbReference type="Pfam" id="PF17881"/>
    </source>
</evidence>
<organism evidence="3 4">
    <name type="scientific">Paenibacillus aquistagni</name>
    <dbReference type="NCBI Taxonomy" id="1852522"/>
    <lineage>
        <taxon>Bacteria</taxon>
        <taxon>Bacillati</taxon>
        <taxon>Bacillota</taxon>
        <taxon>Bacilli</taxon>
        <taxon>Bacillales</taxon>
        <taxon>Paenibacillaceae</taxon>
        <taxon>Paenibacillus</taxon>
    </lineage>
</organism>
<dbReference type="OrthoDB" id="2678417at2"/>
<gene>
    <name evidence="3" type="ORF">SAMN06295960_1496</name>
</gene>
<keyword evidence="1" id="KW-0812">Transmembrane</keyword>
<sequence>MVRSRSRYRRRNRAGLWFFGAAVVLLLAIVLFIRYMISIDSVENAKEQKAIEQANQVVQLEQVLDVERSVWDKVTYVVRGTDASGEEQLVWVQDDDVKAFKASEGKTKAQIQDQLKALYPEASIIRISLNKVNLDQKAEYVWETQVRRKDEEGKKRVYYQFFRFSDGSPVGDAYAMPNQ</sequence>
<proteinExistence type="predicted"/>
<protein>
    <submittedName>
        <fullName evidence="3">Uncharacterized protein YpmB</fullName>
    </submittedName>
</protein>